<dbReference type="Proteomes" id="UP000004471">
    <property type="component" value="Unassembled WGS sequence"/>
</dbReference>
<evidence type="ECO:0000313" key="1">
    <source>
        <dbReference type="EMBL" id="EGH35713.1"/>
    </source>
</evidence>
<name>F3FZS1_PSESX</name>
<organism evidence="1 2">
    <name type="scientific">Pseudomonas syringae pv. japonica str. M301072</name>
    <dbReference type="NCBI Taxonomy" id="629262"/>
    <lineage>
        <taxon>Bacteria</taxon>
        <taxon>Pseudomonadati</taxon>
        <taxon>Pseudomonadota</taxon>
        <taxon>Gammaproteobacteria</taxon>
        <taxon>Pseudomonadales</taxon>
        <taxon>Pseudomonadaceae</taxon>
        <taxon>Pseudomonas</taxon>
        <taxon>Pseudomonas syringae</taxon>
    </lineage>
</organism>
<comment type="caution">
    <text evidence="1">The sequence shown here is derived from an EMBL/GenBank/DDBJ whole genome shotgun (WGS) entry which is preliminary data.</text>
</comment>
<dbReference type="AlphaFoldDB" id="F3FZS1"/>
<gene>
    <name evidence="1" type="ORF">PSYJA_44451</name>
</gene>
<evidence type="ECO:0000313" key="2">
    <source>
        <dbReference type="Proteomes" id="UP000004471"/>
    </source>
</evidence>
<protein>
    <recommendedName>
        <fullName evidence="3">Amino acid adenylation</fullName>
    </recommendedName>
</protein>
<feature type="non-terminal residue" evidence="1">
    <location>
        <position position="40"/>
    </location>
</feature>
<evidence type="ECO:0008006" key="3">
    <source>
        <dbReference type="Google" id="ProtNLM"/>
    </source>
</evidence>
<dbReference type="EMBL" id="AEAH01003950">
    <property type="protein sequence ID" value="EGH35713.1"/>
    <property type="molecule type" value="Genomic_DNA"/>
</dbReference>
<accession>F3FZS1</accession>
<proteinExistence type="predicted"/>
<feature type="non-terminal residue" evidence="1">
    <location>
        <position position="1"/>
    </location>
</feature>
<sequence>TLTCPVDIRAERIAGYVQTALESLVGTLEYAPQAPLHSLS</sequence>
<reference evidence="1 2" key="1">
    <citation type="journal article" date="2011" name="PLoS Pathog.">
        <title>Dynamic evolution of pathogenicity revealed by sequencing and comparative genomics of 19 Pseudomonas syringae isolates.</title>
        <authorList>
            <person name="Baltrus D.A."/>
            <person name="Nishimura M.T."/>
            <person name="Romanchuk A."/>
            <person name="Chang J.H."/>
            <person name="Mukhtar M.S."/>
            <person name="Cherkis K."/>
            <person name="Roach J."/>
            <person name="Grant S.R."/>
            <person name="Jones C.D."/>
            <person name="Dangl J.L."/>
        </authorList>
    </citation>
    <scope>NUCLEOTIDE SEQUENCE [LARGE SCALE GENOMIC DNA]</scope>
    <source>
        <strain evidence="2">M301072PT</strain>
    </source>
</reference>